<organism evidence="1 2">
    <name type="scientific">Natrarchaeobius chitinivorans</name>
    <dbReference type="NCBI Taxonomy" id="1679083"/>
    <lineage>
        <taxon>Archaea</taxon>
        <taxon>Methanobacteriati</taxon>
        <taxon>Methanobacteriota</taxon>
        <taxon>Stenosarchaea group</taxon>
        <taxon>Halobacteria</taxon>
        <taxon>Halobacteriales</taxon>
        <taxon>Natrialbaceae</taxon>
        <taxon>Natrarchaeobius</taxon>
    </lineage>
</organism>
<dbReference type="PROSITE" id="PS51257">
    <property type="entry name" value="PROKAR_LIPOPROTEIN"/>
    <property type="match status" value="1"/>
</dbReference>
<proteinExistence type="predicted"/>
<reference evidence="1 2" key="1">
    <citation type="submission" date="2018-10" db="EMBL/GenBank/DDBJ databases">
        <title>Natrarchaeobius chitinivorans gen. nov., sp. nov., and Natrarchaeobius haloalkaliphilus sp. nov., alkaliphilic, chitin-utilizing haloarchaea from hypersaline alkaline lakes.</title>
        <authorList>
            <person name="Sorokin D.Y."/>
            <person name="Elcheninov A.G."/>
            <person name="Kostrikina N.A."/>
            <person name="Bale N.J."/>
            <person name="Sinninghe Damste J.S."/>
            <person name="Khijniak T.V."/>
            <person name="Kublanov I.V."/>
            <person name="Toshchakov S.V."/>
        </authorList>
    </citation>
    <scope>NUCLEOTIDE SEQUENCE [LARGE SCALE GENOMIC DNA]</scope>
    <source>
        <strain evidence="1 2">AArcht4T</strain>
    </source>
</reference>
<gene>
    <name evidence="1" type="ORF">EA473_10660</name>
</gene>
<evidence type="ECO:0000313" key="1">
    <source>
        <dbReference type="EMBL" id="RQG94543.1"/>
    </source>
</evidence>
<comment type="caution">
    <text evidence="1">The sequence shown here is derived from an EMBL/GenBank/DDBJ whole genome shotgun (WGS) entry which is preliminary data.</text>
</comment>
<dbReference type="Proteomes" id="UP000282323">
    <property type="component" value="Unassembled WGS sequence"/>
</dbReference>
<dbReference type="OrthoDB" id="381757at2157"/>
<evidence type="ECO:0000313" key="2">
    <source>
        <dbReference type="Proteomes" id="UP000282323"/>
    </source>
</evidence>
<dbReference type="AlphaFoldDB" id="A0A3N6LVP5"/>
<sequence length="222" mass="23869">MNRTGFAKRHTASRRSVLVGSGVALGALSGCLSRLSTESNVSESEIEDCEVSYLEAELFDGDPPSIDASVTSSERHDTTFEKVVVESTWIVPGVDVLEIEFRPGDSLPADAPSSADDPFADLEAFHDTLSAVLESGDETVVHSGHDEFYEIRDAFIDAFDLTGAEGKTVTLAHDGEPIDASLSIEEFHGDGEAEAVYYVSDTETYRVDSHDGEPEDGIPMSC</sequence>
<dbReference type="EMBL" id="REGA01000008">
    <property type="protein sequence ID" value="RQG94543.1"/>
    <property type="molecule type" value="Genomic_DNA"/>
</dbReference>
<protein>
    <submittedName>
        <fullName evidence="1">Uncharacterized protein</fullName>
    </submittedName>
</protein>
<dbReference type="RefSeq" id="WP_124195611.1">
    <property type="nucleotide sequence ID" value="NZ_REGA01000008.1"/>
</dbReference>
<accession>A0A3N6LVP5</accession>
<name>A0A3N6LVP5_NATCH</name>
<keyword evidence="2" id="KW-1185">Reference proteome</keyword>